<proteinExistence type="predicted"/>
<dbReference type="Proteomes" id="UP000069241">
    <property type="component" value="Chromosome"/>
</dbReference>
<protein>
    <submittedName>
        <fullName evidence="2">Uncharacterized protein</fullName>
    </submittedName>
</protein>
<name>A0A0X8JJP9_9BACT</name>
<evidence type="ECO:0000256" key="1">
    <source>
        <dbReference type="SAM" id="Coils"/>
    </source>
</evidence>
<gene>
    <name evidence="2" type="ORF">AXF13_07865</name>
</gene>
<feature type="coiled-coil region" evidence="1">
    <location>
        <begin position="53"/>
        <end position="80"/>
    </location>
</feature>
<dbReference type="EMBL" id="CP014229">
    <property type="protein sequence ID" value="AMD90040.1"/>
    <property type="molecule type" value="Genomic_DNA"/>
</dbReference>
<keyword evidence="3" id="KW-1185">Reference proteome</keyword>
<reference evidence="3" key="1">
    <citation type="submission" date="2016-02" db="EMBL/GenBank/DDBJ databases">
        <authorList>
            <person name="Holder M.E."/>
            <person name="Ajami N.J."/>
            <person name="Petrosino J.F."/>
        </authorList>
    </citation>
    <scope>NUCLEOTIDE SEQUENCE [LARGE SCALE GENOMIC DNA]</scope>
    <source>
        <strain evidence="3">CCUG 45958</strain>
    </source>
</reference>
<dbReference type="KEGG" id="dfi:AXF13_07865"/>
<keyword evidence="1" id="KW-0175">Coiled coil</keyword>
<dbReference type="RefSeq" id="WP_062252361.1">
    <property type="nucleotide sequence ID" value="NZ_CP014229.1"/>
</dbReference>
<evidence type="ECO:0000313" key="3">
    <source>
        <dbReference type="Proteomes" id="UP000069241"/>
    </source>
</evidence>
<organism evidence="2 3">
    <name type="scientific">Desulfovibrio fairfieldensis</name>
    <dbReference type="NCBI Taxonomy" id="44742"/>
    <lineage>
        <taxon>Bacteria</taxon>
        <taxon>Pseudomonadati</taxon>
        <taxon>Thermodesulfobacteriota</taxon>
        <taxon>Desulfovibrionia</taxon>
        <taxon>Desulfovibrionales</taxon>
        <taxon>Desulfovibrionaceae</taxon>
        <taxon>Desulfovibrio</taxon>
    </lineage>
</organism>
<dbReference type="AlphaFoldDB" id="A0A0X8JJP9"/>
<evidence type="ECO:0000313" key="2">
    <source>
        <dbReference type="EMBL" id="AMD90040.1"/>
    </source>
</evidence>
<accession>A0A0X8JJP9</accession>
<sequence length="124" mass="14325">MFGNSSDSSGGISPFGSMGEVIDNVSQFREKRDAELRHLNQVQQMGRAHHQEMMDLIGQYNELREKFQKLEDNAAFYEADRDAACSVIKELRTRLGISKEEVISELDNRRNTILKERGYEYMCD</sequence>